<dbReference type="KEGG" id="apac:S7S_14705"/>
<evidence type="ECO:0000256" key="4">
    <source>
        <dbReference type="ARBA" id="ARBA00016507"/>
    </source>
</evidence>
<evidence type="ECO:0000256" key="2">
    <source>
        <dbReference type="ARBA" id="ARBA00004496"/>
    </source>
</evidence>
<keyword evidence="8" id="KW-0653">Protein transport</keyword>
<reference evidence="11 12" key="1">
    <citation type="journal article" date="2012" name="J. Bacteriol.">
        <title>Genome sequence of an alkane-degrading bacterium, Alcanivorax pacificus type strain W11-5, isolated from deep sea sediment.</title>
        <authorList>
            <person name="Lai Q."/>
            <person name="Shao Z."/>
        </authorList>
    </citation>
    <scope>NUCLEOTIDE SEQUENCE [LARGE SCALE GENOMIC DNA]</scope>
    <source>
        <strain evidence="11 12">W11-5</strain>
    </source>
</reference>
<accession>A0A0B4XSF7</accession>
<keyword evidence="7" id="KW-1005">Bacterial flagellum biogenesis</keyword>
<dbReference type="HOGENOM" id="CLU_062625_4_2_6"/>
<evidence type="ECO:0000256" key="3">
    <source>
        <dbReference type="ARBA" id="ARBA00006602"/>
    </source>
</evidence>
<protein>
    <recommendedName>
        <fullName evidence="4">Flagellar assembly protein FliH</fullName>
    </recommendedName>
</protein>
<dbReference type="GO" id="GO:0071973">
    <property type="term" value="P:bacterial-type flagellum-dependent cell motility"/>
    <property type="evidence" value="ECO:0007669"/>
    <property type="project" value="InterPro"/>
</dbReference>
<dbReference type="STRING" id="391936.S7S_14705"/>
<keyword evidence="5" id="KW-0813">Transport</keyword>
<dbReference type="PANTHER" id="PTHR34982">
    <property type="entry name" value="YOP PROTEINS TRANSLOCATION PROTEIN L"/>
    <property type="match status" value="1"/>
</dbReference>
<name>A0A0B4XSF7_9GAMM</name>
<evidence type="ECO:0000256" key="8">
    <source>
        <dbReference type="ARBA" id="ARBA00022927"/>
    </source>
</evidence>
<keyword evidence="11" id="KW-0282">Flagellum</keyword>
<dbReference type="GO" id="GO:0044781">
    <property type="term" value="P:bacterial-type flagellum organization"/>
    <property type="evidence" value="ECO:0007669"/>
    <property type="project" value="UniProtKB-KW"/>
</dbReference>
<keyword evidence="11" id="KW-0969">Cilium</keyword>
<keyword evidence="9" id="KW-1006">Bacterial flagellum protein export</keyword>
<evidence type="ECO:0000256" key="1">
    <source>
        <dbReference type="ARBA" id="ARBA00003041"/>
    </source>
</evidence>
<comment type="function">
    <text evidence="1">Needed for flagellar regrowth and assembly.</text>
</comment>
<dbReference type="InterPro" id="IPR018035">
    <property type="entry name" value="Flagellar_FliH/T3SS_HrpE"/>
</dbReference>
<dbReference type="PANTHER" id="PTHR34982:SF1">
    <property type="entry name" value="FLAGELLAR ASSEMBLY PROTEIN FLIH"/>
    <property type="match status" value="1"/>
</dbReference>
<dbReference type="InterPro" id="IPR051472">
    <property type="entry name" value="T3SS_Stator/FliH"/>
</dbReference>
<dbReference type="PRINTS" id="PR01003">
    <property type="entry name" value="FLGFLIH"/>
</dbReference>
<dbReference type="Pfam" id="PF02108">
    <property type="entry name" value="FliH"/>
    <property type="match status" value="1"/>
</dbReference>
<evidence type="ECO:0000256" key="9">
    <source>
        <dbReference type="ARBA" id="ARBA00023225"/>
    </source>
</evidence>
<gene>
    <name evidence="11" type="ORF">S7S_14705</name>
</gene>
<comment type="subcellular location">
    <subcellularLocation>
        <location evidence="2">Cytoplasm</location>
    </subcellularLocation>
</comment>
<dbReference type="GO" id="GO:0005829">
    <property type="term" value="C:cytosol"/>
    <property type="evidence" value="ECO:0007669"/>
    <property type="project" value="TreeGrafter"/>
</dbReference>
<dbReference type="GO" id="GO:0009288">
    <property type="term" value="C:bacterial-type flagellum"/>
    <property type="evidence" value="ECO:0007669"/>
    <property type="project" value="InterPro"/>
</dbReference>
<comment type="similarity">
    <text evidence="3">Belongs to the FliH family.</text>
</comment>
<keyword evidence="6" id="KW-0963">Cytoplasm</keyword>
<keyword evidence="12" id="KW-1185">Reference proteome</keyword>
<dbReference type="Proteomes" id="UP000006764">
    <property type="component" value="Chromosome"/>
</dbReference>
<proteinExistence type="inferred from homology"/>
<dbReference type="GO" id="GO:0015031">
    <property type="term" value="P:protein transport"/>
    <property type="evidence" value="ECO:0007669"/>
    <property type="project" value="UniProtKB-KW"/>
</dbReference>
<dbReference type="GO" id="GO:0003774">
    <property type="term" value="F:cytoskeletal motor activity"/>
    <property type="evidence" value="ECO:0007669"/>
    <property type="project" value="InterPro"/>
</dbReference>
<evidence type="ECO:0000313" key="12">
    <source>
        <dbReference type="Proteomes" id="UP000006764"/>
    </source>
</evidence>
<evidence type="ECO:0000313" key="11">
    <source>
        <dbReference type="EMBL" id="AJD49353.1"/>
    </source>
</evidence>
<evidence type="ECO:0000256" key="6">
    <source>
        <dbReference type="ARBA" id="ARBA00022490"/>
    </source>
</evidence>
<evidence type="ECO:0000256" key="7">
    <source>
        <dbReference type="ARBA" id="ARBA00022795"/>
    </source>
</evidence>
<keyword evidence="11" id="KW-0966">Cell projection</keyword>
<dbReference type="RefSeq" id="WP_008733754.1">
    <property type="nucleotide sequence ID" value="NZ_CP004387.1"/>
</dbReference>
<sequence>MSDALGKTGPLRRWRRWRMGDLDGLHHAPADAMADTPPEPIAPDIDTWQSELDALRRRTRETARKEGYDAGFQSGREAGYQHGLEAGRQAGEQEMRQQQRDLLHPLTTMARNFHQALQKLDDDIASELVDLALIVGRKLAGDALRDTPEQVLALVRQLLRDAPLASGTPTLWLHPDDLLLAREQLSAELDTAGWQMLADEQLQRGGCRLSSNAGEIDASVGTRWQQLLGTLRRRDRPVDTEPR</sequence>
<dbReference type="EMBL" id="CP004387">
    <property type="protein sequence ID" value="AJD49353.1"/>
    <property type="molecule type" value="Genomic_DNA"/>
</dbReference>
<dbReference type="OrthoDB" id="6415116at2"/>
<evidence type="ECO:0000256" key="5">
    <source>
        <dbReference type="ARBA" id="ARBA00022448"/>
    </source>
</evidence>
<dbReference type="InterPro" id="IPR000563">
    <property type="entry name" value="Flag_FliH"/>
</dbReference>
<evidence type="ECO:0000259" key="10">
    <source>
        <dbReference type="Pfam" id="PF02108"/>
    </source>
</evidence>
<dbReference type="AlphaFoldDB" id="A0A0B4XSF7"/>
<feature type="domain" description="Flagellar assembly protein FliH/Type III secretion system HrpE" evidence="10">
    <location>
        <begin position="104"/>
        <end position="227"/>
    </location>
</feature>
<organism evidence="11 12">
    <name type="scientific">Isoalcanivorax pacificus W11-5</name>
    <dbReference type="NCBI Taxonomy" id="391936"/>
    <lineage>
        <taxon>Bacteria</taxon>
        <taxon>Pseudomonadati</taxon>
        <taxon>Pseudomonadota</taxon>
        <taxon>Gammaproteobacteria</taxon>
        <taxon>Oceanospirillales</taxon>
        <taxon>Alcanivoracaceae</taxon>
        <taxon>Isoalcanivorax</taxon>
    </lineage>
</organism>